<reference evidence="1" key="1">
    <citation type="submission" date="2021-01" db="EMBL/GenBank/DDBJ databases">
        <authorList>
            <person name="Corre E."/>
            <person name="Pelletier E."/>
            <person name="Niang G."/>
            <person name="Scheremetjew M."/>
            <person name="Finn R."/>
            <person name="Kale V."/>
            <person name="Holt S."/>
            <person name="Cochrane G."/>
            <person name="Meng A."/>
            <person name="Brown T."/>
            <person name="Cohen L."/>
        </authorList>
    </citation>
    <scope>NUCLEOTIDE SEQUENCE</scope>
    <source>
        <strain evidence="1">10249 10 AB</strain>
    </source>
</reference>
<evidence type="ECO:0000313" key="2">
    <source>
        <dbReference type="EMBL" id="CAE0724645.1"/>
    </source>
</evidence>
<dbReference type="EMBL" id="HBIX01025291">
    <property type="protein sequence ID" value="CAE0724644.1"/>
    <property type="molecule type" value="Transcribed_RNA"/>
</dbReference>
<gene>
    <name evidence="1" type="ORF">PAUS00366_LOCUS17401</name>
    <name evidence="2" type="ORF">PAUS00366_LOCUS17402</name>
</gene>
<name>A0A6V0BIR1_9STRA</name>
<organism evidence="1">
    <name type="scientific">Pseudo-nitzschia australis</name>
    <dbReference type="NCBI Taxonomy" id="44445"/>
    <lineage>
        <taxon>Eukaryota</taxon>
        <taxon>Sar</taxon>
        <taxon>Stramenopiles</taxon>
        <taxon>Ochrophyta</taxon>
        <taxon>Bacillariophyta</taxon>
        <taxon>Bacillariophyceae</taxon>
        <taxon>Bacillariophycidae</taxon>
        <taxon>Bacillariales</taxon>
        <taxon>Bacillariaceae</taxon>
        <taxon>Pseudo-nitzschia</taxon>
    </lineage>
</organism>
<accession>A0A6V0BIR1</accession>
<dbReference type="AlphaFoldDB" id="A0A6V0BIR1"/>
<protein>
    <submittedName>
        <fullName evidence="1">Uncharacterized protein</fullName>
    </submittedName>
</protein>
<evidence type="ECO:0000313" key="1">
    <source>
        <dbReference type="EMBL" id="CAE0724644.1"/>
    </source>
</evidence>
<sequence length="100" mass="11170">MLPRRMLLLMPRRLLQLMPRRCPCLPQYLRFAAATTVVPLLTSEIKVSQRQQLMVAGNASLSLSLCREGRAKALVAIVLGARLGDERIVTGGCLRHFVEK</sequence>
<proteinExistence type="predicted"/>
<dbReference type="EMBL" id="HBIX01025295">
    <property type="protein sequence ID" value="CAE0724645.1"/>
    <property type="molecule type" value="Transcribed_RNA"/>
</dbReference>